<accession>A0A3M7R8P7</accession>
<sequence>MFSNGESMVISPATTNGCLVQIFATLEQRLQNVLLTMSDGNVQWSFKIIIYVIWISTVI</sequence>
<proteinExistence type="predicted"/>
<organism evidence="1 2">
    <name type="scientific">Brachionus plicatilis</name>
    <name type="common">Marine rotifer</name>
    <name type="synonym">Brachionus muelleri</name>
    <dbReference type="NCBI Taxonomy" id="10195"/>
    <lineage>
        <taxon>Eukaryota</taxon>
        <taxon>Metazoa</taxon>
        <taxon>Spiralia</taxon>
        <taxon>Gnathifera</taxon>
        <taxon>Rotifera</taxon>
        <taxon>Eurotatoria</taxon>
        <taxon>Monogononta</taxon>
        <taxon>Pseudotrocha</taxon>
        <taxon>Ploima</taxon>
        <taxon>Brachionidae</taxon>
        <taxon>Brachionus</taxon>
    </lineage>
</organism>
<evidence type="ECO:0000313" key="1">
    <source>
        <dbReference type="EMBL" id="RNA19608.1"/>
    </source>
</evidence>
<gene>
    <name evidence="1" type="ORF">BpHYR1_034573</name>
</gene>
<keyword evidence="2" id="KW-1185">Reference proteome</keyword>
<reference evidence="1 2" key="1">
    <citation type="journal article" date="2018" name="Sci. Rep.">
        <title>Genomic signatures of local adaptation to the degree of environmental predictability in rotifers.</title>
        <authorList>
            <person name="Franch-Gras L."/>
            <person name="Hahn C."/>
            <person name="Garcia-Roger E.M."/>
            <person name="Carmona M.J."/>
            <person name="Serra M."/>
            <person name="Gomez A."/>
        </authorList>
    </citation>
    <scope>NUCLEOTIDE SEQUENCE [LARGE SCALE GENOMIC DNA]</scope>
    <source>
        <strain evidence="1">HYR1</strain>
    </source>
</reference>
<dbReference type="EMBL" id="REGN01004015">
    <property type="protein sequence ID" value="RNA19608.1"/>
    <property type="molecule type" value="Genomic_DNA"/>
</dbReference>
<protein>
    <submittedName>
        <fullName evidence="1">Uncharacterized protein</fullName>
    </submittedName>
</protein>
<evidence type="ECO:0000313" key="2">
    <source>
        <dbReference type="Proteomes" id="UP000276133"/>
    </source>
</evidence>
<dbReference type="AlphaFoldDB" id="A0A3M7R8P7"/>
<name>A0A3M7R8P7_BRAPC</name>
<comment type="caution">
    <text evidence="1">The sequence shown here is derived from an EMBL/GenBank/DDBJ whole genome shotgun (WGS) entry which is preliminary data.</text>
</comment>
<dbReference type="Proteomes" id="UP000276133">
    <property type="component" value="Unassembled WGS sequence"/>
</dbReference>